<keyword evidence="3" id="KW-1185">Reference proteome</keyword>
<gene>
    <name evidence="2" type="ORF">SAMN02745131_00750</name>
</gene>
<evidence type="ECO:0000313" key="2">
    <source>
        <dbReference type="EMBL" id="SHE59284.1"/>
    </source>
</evidence>
<evidence type="ECO:0000259" key="1">
    <source>
        <dbReference type="Pfam" id="PF01814"/>
    </source>
</evidence>
<reference evidence="2 3" key="1">
    <citation type="submission" date="2016-11" db="EMBL/GenBank/DDBJ databases">
        <authorList>
            <person name="Jaros S."/>
            <person name="Januszkiewicz K."/>
            <person name="Wedrychowicz H."/>
        </authorList>
    </citation>
    <scope>NUCLEOTIDE SEQUENCE [LARGE SCALE GENOMIC DNA]</scope>
    <source>
        <strain evidence="2 3">DSM 18119</strain>
    </source>
</reference>
<sequence length="170" mass="19878">MHETTLILDMGNETNPIKRSPQLTPLSREHHEGLLFGWKIKQGLKNGTDINTIGRFVQWFWASHLHEHFRLEEQVLAAYMPAGDLQVDRMINEHQEIEALIHINENIVDEANLLNIADAIANHIRFEEREFFPHAESTISLENLDKIYDQLSIEKPLTGNWKDEFWMKKA</sequence>
<dbReference type="EMBL" id="FQUU01000002">
    <property type="protein sequence ID" value="SHE59284.1"/>
    <property type="molecule type" value="Genomic_DNA"/>
</dbReference>
<dbReference type="OrthoDB" id="9793254at2"/>
<accession>A0A1M4URG2</accession>
<feature type="domain" description="Hemerythrin-like" evidence="1">
    <location>
        <begin position="50"/>
        <end position="134"/>
    </location>
</feature>
<evidence type="ECO:0000313" key="3">
    <source>
        <dbReference type="Proteomes" id="UP000184048"/>
    </source>
</evidence>
<dbReference type="Pfam" id="PF01814">
    <property type="entry name" value="Hemerythrin"/>
    <property type="match status" value="1"/>
</dbReference>
<dbReference type="AlphaFoldDB" id="A0A1M4URG2"/>
<name>A0A1M4URG2_9BACT</name>
<dbReference type="STRING" id="1121884.SAMN02745131_00750"/>
<proteinExistence type="predicted"/>
<organism evidence="2 3">
    <name type="scientific">Flavisolibacter ginsengisoli DSM 18119</name>
    <dbReference type="NCBI Taxonomy" id="1121884"/>
    <lineage>
        <taxon>Bacteria</taxon>
        <taxon>Pseudomonadati</taxon>
        <taxon>Bacteroidota</taxon>
        <taxon>Chitinophagia</taxon>
        <taxon>Chitinophagales</taxon>
        <taxon>Chitinophagaceae</taxon>
        <taxon>Flavisolibacter</taxon>
    </lineage>
</organism>
<dbReference type="Gene3D" id="1.20.120.520">
    <property type="entry name" value="nmb1532 protein domain like"/>
    <property type="match status" value="1"/>
</dbReference>
<dbReference type="Proteomes" id="UP000184048">
    <property type="component" value="Unassembled WGS sequence"/>
</dbReference>
<protein>
    <submittedName>
        <fullName evidence="2">Hemerythrin-like domain-containing protein</fullName>
    </submittedName>
</protein>
<dbReference type="InterPro" id="IPR012312">
    <property type="entry name" value="Hemerythrin-like"/>
</dbReference>